<protein>
    <submittedName>
        <fullName evidence="1">Uncharacterized protein</fullName>
    </submittedName>
</protein>
<dbReference type="Proteomes" id="UP001152797">
    <property type="component" value="Unassembled WGS sequence"/>
</dbReference>
<name>A0A9P1FNJ1_9DINO</name>
<gene>
    <name evidence="1" type="ORF">C1SCF055_LOCUS8748</name>
</gene>
<sequence>MNELSDGRFGESLPSAHVSAGFHYPVRPQYSTLHLQIRVNSGNVCPGEGRGVDLFRLHHRLKLDPTCFQRDDEELSYEDRQRTQDAKKNAVWRVVIYSTDTRHTTRTRCVPCKAINQGLIR</sequence>
<proteinExistence type="predicted"/>
<reference evidence="1" key="1">
    <citation type="submission" date="2022-10" db="EMBL/GenBank/DDBJ databases">
        <authorList>
            <person name="Chen Y."/>
            <person name="Dougan E. K."/>
            <person name="Chan C."/>
            <person name="Rhodes N."/>
            <person name="Thang M."/>
        </authorList>
    </citation>
    <scope>NUCLEOTIDE SEQUENCE</scope>
</reference>
<reference evidence="2" key="2">
    <citation type="submission" date="2024-04" db="EMBL/GenBank/DDBJ databases">
        <authorList>
            <person name="Chen Y."/>
            <person name="Shah S."/>
            <person name="Dougan E. K."/>
            <person name="Thang M."/>
            <person name="Chan C."/>
        </authorList>
    </citation>
    <scope>NUCLEOTIDE SEQUENCE [LARGE SCALE GENOMIC DNA]</scope>
</reference>
<dbReference type="OrthoDB" id="412906at2759"/>
<dbReference type="EMBL" id="CAMXCT030000595">
    <property type="protein sequence ID" value="CAL4768212.1"/>
    <property type="molecule type" value="Genomic_DNA"/>
</dbReference>
<comment type="caution">
    <text evidence="1">The sequence shown here is derived from an EMBL/GenBank/DDBJ whole genome shotgun (WGS) entry which is preliminary data.</text>
</comment>
<keyword evidence="3" id="KW-1185">Reference proteome</keyword>
<evidence type="ECO:0000313" key="2">
    <source>
        <dbReference type="EMBL" id="CAL1134275.1"/>
    </source>
</evidence>
<dbReference type="EMBL" id="CAMXCT020000595">
    <property type="protein sequence ID" value="CAL1134275.1"/>
    <property type="molecule type" value="Genomic_DNA"/>
</dbReference>
<organism evidence="1">
    <name type="scientific">Cladocopium goreaui</name>
    <dbReference type="NCBI Taxonomy" id="2562237"/>
    <lineage>
        <taxon>Eukaryota</taxon>
        <taxon>Sar</taxon>
        <taxon>Alveolata</taxon>
        <taxon>Dinophyceae</taxon>
        <taxon>Suessiales</taxon>
        <taxon>Symbiodiniaceae</taxon>
        <taxon>Cladocopium</taxon>
    </lineage>
</organism>
<evidence type="ECO:0000313" key="3">
    <source>
        <dbReference type="Proteomes" id="UP001152797"/>
    </source>
</evidence>
<evidence type="ECO:0000313" key="1">
    <source>
        <dbReference type="EMBL" id="CAI3980900.1"/>
    </source>
</evidence>
<dbReference type="EMBL" id="CAMXCT010000595">
    <property type="protein sequence ID" value="CAI3980900.1"/>
    <property type="molecule type" value="Genomic_DNA"/>
</dbReference>
<accession>A0A9P1FNJ1</accession>
<dbReference type="AlphaFoldDB" id="A0A9P1FNJ1"/>